<dbReference type="AlphaFoldDB" id="A0A6V7RRA6"/>
<dbReference type="EMBL" id="JACHFF010000003">
    <property type="protein sequence ID" value="MBB6423948.1"/>
    <property type="molecule type" value="Genomic_DNA"/>
</dbReference>
<reference evidence="2 4" key="2">
    <citation type="submission" date="2020-08" db="EMBL/GenBank/DDBJ databases">
        <title>Genomic Encyclopedia of Type Strains, Phase IV (KMG-IV): sequencing the most valuable type-strain genomes for metagenomic binning, comparative biology and taxonomic classification.</title>
        <authorList>
            <person name="Goeker M."/>
        </authorList>
    </citation>
    <scope>NUCLEOTIDE SEQUENCE [LARGE SCALE GENOMIC DNA]</scope>
    <source>
        <strain evidence="2 4">DSM 22419</strain>
    </source>
</reference>
<dbReference type="RefSeq" id="WP_260399604.1">
    <property type="nucleotide sequence ID" value="NZ_BMCO01000003.1"/>
</dbReference>
<dbReference type="EMBL" id="CAJEWA010000006">
    <property type="protein sequence ID" value="CAD2080333.1"/>
    <property type="molecule type" value="Genomic_DNA"/>
</dbReference>
<dbReference type="Proteomes" id="UP000545588">
    <property type="component" value="Unassembled WGS sequence"/>
</dbReference>
<sequence length="41" mass="4963">MKNLIIRIIKETMKDPVKREKVMNYVKPIISNYTNKNNKKK</sequence>
<evidence type="ECO:0000313" key="1">
    <source>
        <dbReference type="EMBL" id="CAD2080333.1"/>
    </source>
</evidence>
<protein>
    <submittedName>
        <fullName evidence="1">Uncharacterized protein</fullName>
    </submittedName>
</protein>
<evidence type="ECO:0000313" key="4">
    <source>
        <dbReference type="Proteomes" id="UP000545588"/>
    </source>
</evidence>
<organism evidence="1 3">
    <name type="scientific">Jeotgalicoccus coquinae</name>
    <dbReference type="NCBI Taxonomy" id="709509"/>
    <lineage>
        <taxon>Bacteria</taxon>
        <taxon>Bacillati</taxon>
        <taxon>Bacillota</taxon>
        <taxon>Bacilli</taxon>
        <taxon>Bacillales</taxon>
        <taxon>Staphylococcaceae</taxon>
        <taxon>Jeotgalicoccus</taxon>
    </lineage>
</organism>
<accession>A0A6V7RRA6</accession>
<comment type="caution">
    <text evidence="1">The sequence shown here is derived from an EMBL/GenBank/DDBJ whole genome shotgun (WGS) entry which is preliminary data.</text>
</comment>
<name>A0A6V7RRA6_9STAP</name>
<reference evidence="1 3" key="1">
    <citation type="submission" date="2020-07" db="EMBL/GenBank/DDBJ databases">
        <authorList>
            <person name="Criscuolo A."/>
        </authorList>
    </citation>
    <scope>NUCLEOTIDE SEQUENCE [LARGE SCALE GENOMIC DNA]</scope>
    <source>
        <strain evidence="1">CIP111751</strain>
    </source>
</reference>
<keyword evidence="4" id="KW-1185">Reference proteome</keyword>
<dbReference type="Proteomes" id="UP000534001">
    <property type="component" value="Unassembled WGS sequence"/>
</dbReference>
<gene>
    <name evidence="2" type="ORF">HNR41_001925</name>
    <name evidence="1" type="ORF">JEOCOQ751_01718</name>
</gene>
<evidence type="ECO:0000313" key="2">
    <source>
        <dbReference type="EMBL" id="MBB6423948.1"/>
    </source>
</evidence>
<evidence type="ECO:0000313" key="3">
    <source>
        <dbReference type="Proteomes" id="UP000534001"/>
    </source>
</evidence>
<proteinExistence type="predicted"/>